<dbReference type="Pfam" id="PF00126">
    <property type="entry name" value="HTH_1"/>
    <property type="match status" value="1"/>
</dbReference>
<feature type="domain" description="HTH lysR-type" evidence="5">
    <location>
        <begin position="2"/>
        <end position="59"/>
    </location>
</feature>
<protein>
    <submittedName>
        <fullName evidence="6">LysR family transcriptional regulator</fullName>
    </submittedName>
</protein>
<gene>
    <name evidence="6" type="ORF">JT31_20660</name>
</gene>
<dbReference type="PANTHER" id="PTHR30537">
    <property type="entry name" value="HTH-TYPE TRANSCRIPTIONAL REGULATOR"/>
    <property type="match status" value="1"/>
</dbReference>
<dbReference type="Gene3D" id="3.40.190.290">
    <property type="match status" value="1"/>
</dbReference>
<organism evidence="6 7">
    <name type="scientific">Cedecea neteri</name>
    <dbReference type="NCBI Taxonomy" id="158822"/>
    <lineage>
        <taxon>Bacteria</taxon>
        <taxon>Pseudomonadati</taxon>
        <taxon>Pseudomonadota</taxon>
        <taxon>Gammaproteobacteria</taxon>
        <taxon>Enterobacterales</taxon>
        <taxon>Enterobacteriaceae</taxon>
        <taxon>Cedecea</taxon>
    </lineage>
</organism>
<dbReference type="InterPro" id="IPR036390">
    <property type="entry name" value="WH_DNA-bd_sf"/>
</dbReference>
<keyword evidence="7" id="KW-1185">Reference proteome</keyword>
<comment type="similarity">
    <text evidence="1">Belongs to the LysR transcriptional regulatory family.</text>
</comment>
<reference evidence="6 7" key="1">
    <citation type="submission" date="2014-09" db="EMBL/GenBank/DDBJ databases">
        <title>Cedecea neteri SSMD04 Genome Sequencing.</title>
        <authorList>
            <person name="Tan J.-Y."/>
        </authorList>
    </citation>
    <scope>NUCLEOTIDE SEQUENCE [LARGE SCALE GENOMIC DNA]</scope>
    <source>
        <strain evidence="6 7">SSMD04</strain>
    </source>
</reference>
<dbReference type="SUPFAM" id="SSF46785">
    <property type="entry name" value="Winged helix' DNA-binding domain"/>
    <property type="match status" value="1"/>
</dbReference>
<dbReference type="EMBL" id="CP009451">
    <property type="protein sequence ID" value="AIR06947.1"/>
    <property type="molecule type" value="Genomic_DNA"/>
</dbReference>
<evidence type="ECO:0000256" key="3">
    <source>
        <dbReference type="ARBA" id="ARBA00023125"/>
    </source>
</evidence>
<dbReference type="PANTHER" id="PTHR30537:SF66">
    <property type="entry name" value="IRON-REGULATED VIRULENCE REGULATORY PROTEIN IRGB"/>
    <property type="match status" value="1"/>
</dbReference>
<dbReference type="RefSeq" id="WP_038481401.1">
    <property type="nucleotide sequence ID" value="NZ_CP009451.1"/>
</dbReference>
<evidence type="ECO:0000256" key="1">
    <source>
        <dbReference type="ARBA" id="ARBA00009437"/>
    </source>
</evidence>
<dbReference type="SUPFAM" id="SSF53850">
    <property type="entry name" value="Periplasmic binding protein-like II"/>
    <property type="match status" value="1"/>
</dbReference>
<dbReference type="OrthoDB" id="9786526at2"/>
<evidence type="ECO:0000259" key="5">
    <source>
        <dbReference type="PROSITE" id="PS50931"/>
    </source>
</evidence>
<keyword evidence="4" id="KW-0804">Transcription</keyword>
<evidence type="ECO:0000313" key="6">
    <source>
        <dbReference type="EMBL" id="AIR06947.1"/>
    </source>
</evidence>
<dbReference type="FunFam" id="1.10.10.10:FF:000001">
    <property type="entry name" value="LysR family transcriptional regulator"/>
    <property type="match status" value="1"/>
</dbReference>
<proteinExistence type="inferred from homology"/>
<dbReference type="AlphaFoldDB" id="A0A089Q2Q6"/>
<dbReference type="Pfam" id="PF03466">
    <property type="entry name" value="LysR_substrate"/>
    <property type="match status" value="1"/>
</dbReference>
<dbReference type="InterPro" id="IPR000847">
    <property type="entry name" value="LysR_HTH_N"/>
</dbReference>
<evidence type="ECO:0000313" key="7">
    <source>
        <dbReference type="Proteomes" id="UP000029481"/>
    </source>
</evidence>
<sequence length="299" mass="33009">MLNLQRVAQFVAVVEAGGFTAAAQSAQQTKAVISFNVRQLEAELGVSLLVRSTRRVALTQAGEVFYQRALQLLRESEALVEDVQGHHGGFSGELSISTTPEYGQAKVIPALSAFGRLHPGLTIRHESSSAPVNLISGQFDVAIRLGKLVDSSYRAALIERFEIVAVAAPQWIERNPIGSLEALAEAEWVIHRRLPTPREWQVIGRDQETRDLTITGPARFMTDTAAALMAFVVQGCGVGLLPEWLVRNAIERGELQYVLPEYRFPSQGIYAVYPNTRHVPAKVRALIDFLQDWESNRPA</sequence>
<dbReference type="CDD" id="cd08422">
    <property type="entry name" value="PBP2_CrgA_like"/>
    <property type="match status" value="1"/>
</dbReference>
<name>A0A089Q2Q6_9ENTR</name>
<dbReference type="InterPro" id="IPR058163">
    <property type="entry name" value="LysR-type_TF_proteobact-type"/>
</dbReference>
<accession>A0A089Q2Q6</accession>
<dbReference type="KEGG" id="cnt:JT31_20660"/>
<dbReference type="Gene3D" id="1.10.10.10">
    <property type="entry name" value="Winged helix-like DNA-binding domain superfamily/Winged helix DNA-binding domain"/>
    <property type="match status" value="1"/>
</dbReference>
<dbReference type="InterPro" id="IPR005119">
    <property type="entry name" value="LysR_subst-bd"/>
</dbReference>
<dbReference type="GO" id="GO:0006351">
    <property type="term" value="P:DNA-templated transcription"/>
    <property type="evidence" value="ECO:0007669"/>
    <property type="project" value="TreeGrafter"/>
</dbReference>
<dbReference type="InterPro" id="IPR036388">
    <property type="entry name" value="WH-like_DNA-bd_sf"/>
</dbReference>
<evidence type="ECO:0000256" key="2">
    <source>
        <dbReference type="ARBA" id="ARBA00023015"/>
    </source>
</evidence>
<dbReference type="GO" id="GO:0043565">
    <property type="term" value="F:sequence-specific DNA binding"/>
    <property type="evidence" value="ECO:0007669"/>
    <property type="project" value="TreeGrafter"/>
</dbReference>
<keyword evidence="2" id="KW-0805">Transcription regulation</keyword>
<dbReference type="PROSITE" id="PS50931">
    <property type="entry name" value="HTH_LYSR"/>
    <property type="match status" value="1"/>
</dbReference>
<evidence type="ECO:0000256" key="4">
    <source>
        <dbReference type="ARBA" id="ARBA00023163"/>
    </source>
</evidence>
<dbReference type="GO" id="GO:0003700">
    <property type="term" value="F:DNA-binding transcription factor activity"/>
    <property type="evidence" value="ECO:0007669"/>
    <property type="project" value="InterPro"/>
</dbReference>
<keyword evidence="3" id="KW-0238">DNA-binding</keyword>
<dbReference type="Proteomes" id="UP000029481">
    <property type="component" value="Chromosome"/>
</dbReference>